<organism evidence="1 2">
    <name type="scientific">Coffea canephora</name>
    <name type="common">Robusta coffee</name>
    <dbReference type="NCBI Taxonomy" id="49390"/>
    <lineage>
        <taxon>Eukaryota</taxon>
        <taxon>Viridiplantae</taxon>
        <taxon>Streptophyta</taxon>
        <taxon>Embryophyta</taxon>
        <taxon>Tracheophyta</taxon>
        <taxon>Spermatophyta</taxon>
        <taxon>Magnoliopsida</taxon>
        <taxon>eudicotyledons</taxon>
        <taxon>Gunneridae</taxon>
        <taxon>Pentapetalae</taxon>
        <taxon>asterids</taxon>
        <taxon>lamiids</taxon>
        <taxon>Gentianales</taxon>
        <taxon>Rubiaceae</taxon>
        <taxon>Ixoroideae</taxon>
        <taxon>Gardenieae complex</taxon>
        <taxon>Bertiereae - Coffeeae clade</taxon>
        <taxon>Coffeeae</taxon>
        <taxon>Coffea</taxon>
    </lineage>
</organism>
<dbReference type="AlphaFoldDB" id="A0A068VA41"/>
<gene>
    <name evidence="1" type="ORF">GSCOC_T00004468001</name>
</gene>
<dbReference type="Proteomes" id="UP000295252">
    <property type="component" value="Chromosome I"/>
</dbReference>
<evidence type="ECO:0000313" key="2">
    <source>
        <dbReference type="Proteomes" id="UP000295252"/>
    </source>
</evidence>
<proteinExistence type="predicted"/>
<dbReference type="EMBL" id="HG739242">
    <property type="protein sequence ID" value="CDP17404.1"/>
    <property type="molecule type" value="Genomic_DNA"/>
</dbReference>
<sequence length="74" mass="8745">MRTKVTLRSGFSGHFSAEYKRTLFLFLLLQKWLRPYFYLFIFLSTQECPDQFLSGPTNPLRLKYPAPQEHPGSM</sequence>
<dbReference type="InParanoid" id="A0A068VA41"/>
<accession>A0A068VA41</accession>
<protein>
    <submittedName>
        <fullName evidence="1">Uncharacterized protein</fullName>
    </submittedName>
</protein>
<dbReference type="Gramene" id="CDP17404">
    <property type="protein sequence ID" value="CDP17404"/>
    <property type="gene ID" value="GSCOC_T00004468001"/>
</dbReference>
<reference evidence="2" key="1">
    <citation type="journal article" date="2014" name="Science">
        <title>The coffee genome provides insight into the convergent evolution of caffeine biosynthesis.</title>
        <authorList>
            <person name="Denoeud F."/>
            <person name="Carretero-Paulet L."/>
            <person name="Dereeper A."/>
            <person name="Droc G."/>
            <person name="Guyot R."/>
            <person name="Pietrella M."/>
            <person name="Zheng C."/>
            <person name="Alberti A."/>
            <person name="Anthony F."/>
            <person name="Aprea G."/>
            <person name="Aury J.M."/>
            <person name="Bento P."/>
            <person name="Bernard M."/>
            <person name="Bocs S."/>
            <person name="Campa C."/>
            <person name="Cenci A."/>
            <person name="Combes M.C."/>
            <person name="Crouzillat D."/>
            <person name="Da Silva C."/>
            <person name="Daddiego L."/>
            <person name="De Bellis F."/>
            <person name="Dussert S."/>
            <person name="Garsmeur O."/>
            <person name="Gayraud T."/>
            <person name="Guignon V."/>
            <person name="Jahn K."/>
            <person name="Jamilloux V."/>
            <person name="Joet T."/>
            <person name="Labadie K."/>
            <person name="Lan T."/>
            <person name="Leclercq J."/>
            <person name="Lepelley M."/>
            <person name="Leroy T."/>
            <person name="Li L.T."/>
            <person name="Librado P."/>
            <person name="Lopez L."/>
            <person name="Munoz A."/>
            <person name="Noel B."/>
            <person name="Pallavicini A."/>
            <person name="Perrotta G."/>
            <person name="Poncet V."/>
            <person name="Pot D."/>
            <person name="Priyono X."/>
            <person name="Rigoreau M."/>
            <person name="Rouard M."/>
            <person name="Rozas J."/>
            <person name="Tranchant-Dubreuil C."/>
            <person name="VanBuren R."/>
            <person name="Zhang Q."/>
            <person name="Andrade A.C."/>
            <person name="Argout X."/>
            <person name="Bertrand B."/>
            <person name="de Kochko A."/>
            <person name="Graziosi G."/>
            <person name="Henry R.J."/>
            <person name="Jayarama X."/>
            <person name="Ming R."/>
            <person name="Nagai C."/>
            <person name="Rounsley S."/>
            <person name="Sankoff D."/>
            <person name="Giuliano G."/>
            <person name="Albert V.A."/>
            <person name="Wincker P."/>
            <person name="Lashermes P."/>
        </authorList>
    </citation>
    <scope>NUCLEOTIDE SEQUENCE [LARGE SCALE GENOMIC DNA]</scope>
    <source>
        <strain evidence="2">cv. DH200-94</strain>
    </source>
</reference>
<keyword evidence="2" id="KW-1185">Reference proteome</keyword>
<evidence type="ECO:0000313" key="1">
    <source>
        <dbReference type="EMBL" id="CDP17404.1"/>
    </source>
</evidence>
<name>A0A068VA41_COFCA</name>